<evidence type="ECO:0000313" key="13">
    <source>
        <dbReference type="RefSeq" id="XP_031417453.1"/>
    </source>
</evidence>
<feature type="transmembrane region" description="Helical" evidence="10">
    <location>
        <begin position="277"/>
        <end position="300"/>
    </location>
</feature>
<dbReference type="PROSITE" id="PS50262">
    <property type="entry name" value="G_PROTEIN_RECEP_F1_2"/>
    <property type="match status" value="1"/>
</dbReference>
<evidence type="ECO:0000256" key="10">
    <source>
        <dbReference type="SAM" id="Phobius"/>
    </source>
</evidence>
<dbReference type="SUPFAM" id="SSF81321">
    <property type="entry name" value="Family A G protein-coupled receptor-like"/>
    <property type="match status" value="1"/>
</dbReference>
<evidence type="ECO:0000256" key="4">
    <source>
        <dbReference type="ARBA" id="ARBA00023040"/>
    </source>
</evidence>
<evidence type="ECO:0000256" key="9">
    <source>
        <dbReference type="SAM" id="MobiDB-lite"/>
    </source>
</evidence>
<dbReference type="Proteomes" id="UP000515152">
    <property type="component" value="Chromosome 23"/>
</dbReference>
<dbReference type="OrthoDB" id="8957211at2759"/>
<dbReference type="Pfam" id="PF00001">
    <property type="entry name" value="7tm_1"/>
    <property type="match status" value="1"/>
</dbReference>
<gene>
    <name evidence="13" type="primary">ccr10</name>
</gene>
<dbReference type="GO" id="GO:0060326">
    <property type="term" value="P:cell chemotaxis"/>
    <property type="evidence" value="ECO:0007669"/>
    <property type="project" value="TreeGrafter"/>
</dbReference>
<keyword evidence="2 8" id="KW-0812">Transmembrane</keyword>
<dbReference type="Gene3D" id="1.20.1070.10">
    <property type="entry name" value="Rhodopsin 7-helix transmembrane proteins"/>
    <property type="match status" value="1"/>
</dbReference>
<feature type="transmembrane region" description="Helical" evidence="10">
    <location>
        <begin position="233"/>
        <end position="256"/>
    </location>
</feature>
<proteinExistence type="inferred from homology"/>
<dbReference type="GO" id="GO:0009897">
    <property type="term" value="C:external side of plasma membrane"/>
    <property type="evidence" value="ECO:0007669"/>
    <property type="project" value="TreeGrafter"/>
</dbReference>
<keyword evidence="12" id="KW-1185">Reference proteome</keyword>
<dbReference type="InterPro" id="IPR050119">
    <property type="entry name" value="CCR1-9-like"/>
</dbReference>
<feature type="region of interest" description="Disordered" evidence="9">
    <location>
        <begin position="363"/>
        <end position="383"/>
    </location>
</feature>
<dbReference type="PANTHER" id="PTHR10489:SF735">
    <property type="entry name" value="C-C CHEMOKINE RECEPTOR TYPE 10"/>
    <property type="match status" value="1"/>
</dbReference>
<evidence type="ECO:0000256" key="2">
    <source>
        <dbReference type="ARBA" id="ARBA00022692"/>
    </source>
</evidence>
<keyword evidence="7 8" id="KW-0807">Transducer</keyword>
<evidence type="ECO:0000256" key="3">
    <source>
        <dbReference type="ARBA" id="ARBA00022989"/>
    </source>
</evidence>
<keyword evidence="3 10" id="KW-1133">Transmembrane helix</keyword>
<sequence>MAPEDNYDNVTLSGYPTIRDVLDDYDDYFNFTSAGDEYLFTPCFDGDDDSTLAGWQTVFYILVFLLGIMGNSLVVATFARYWRTRLRSLTDAFLLHLALSDLQLLLTLPLQAWEALRGEWPLSGALCKLTKGLWSVNTYSGLLLLACISAERYSVVVHRSGASRRGKSGGVCCHRPMRLQAVAACLSVALAAVALSVPDFMFSEVELNSRMCGLNVWVKGAAPHVKMMLSGSMIAGFCVPFAVMATCYTAIGRVLAQGHKQAHSRGHGQSWRRQRTLRLMVALVLLFLLFQLPYTLVLGLKLAVSWRSCALLLGESVTRSLAYTRCCLNPILYALVGVRFRNDVLRLLRDAGCLCLSPLLTPDPDSGSSVSPPPTMSMQLSPKSPTPLLTPLNIATPTCQRKVFVYPPLSSHHT</sequence>
<dbReference type="GO" id="GO:0016493">
    <property type="term" value="F:C-C chemokine receptor activity"/>
    <property type="evidence" value="ECO:0007669"/>
    <property type="project" value="TreeGrafter"/>
</dbReference>
<keyword evidence="6 8" id="KW-0675">Receptor</keyword>
<dbReference type="CTD" id="2826"/>
<dbReference type="KEGG" id="char:105892765"/>
<evidence type="ECO:0000256" key="5">
    <source>
        <dbReference type="ARBA" id="ARBA00023136"/>
    </source>
</evidence>
<dbReference type="GeneID" id="105892765"/>
<evidence type="ECO:0000259" key="11">
    <source>
        <dbReference type="PROSITE" id="PS50262"/>
    </source>
</evidence>
<comment type="subcellular location">
    <subcellularLocation>
        <location evidence="1">Membrane</location>
    </subcellularLocation>
</comment>
<protein>
    <submittedName>
        <fullName evidence="13">C-C chemokine receptor type 10</fullName>
    </submittedName>
</protein>
<dbReference type="PRINTS" id="PR00237">
    <property type="entry name" value="GPCRRHODOPSN"/>
</dbReference>
<dbReference type="GO" id="GO:0007204">
    <property type="term" value="P:positive regulation of cytosolic calcium ion concentration"/>
    <property type="evidence" value="ECO:0007669"/>
    <property type="project" value="TreeGrafter"/>
</dbReference>
<dbReference type="RefSeq" id="XP_031417453.1">
    <property type="nucleotide sequence ID" value="XM_031561593.2"/>
</dbReference>
<dbReference type="AlphaFoldDB" id="A0A6P8EMR4"/>
<evidence type="ECO:0000313" key="12">
    <source>
        <dbReference type="Proteomes" id="UP000515152"/>
    </source>
</evidence>
<evidence type="ECO:0000256" key="7">
    <source>
        <dbReference type="ARBA" id="ARBA00023224"/>
    </source>
</evidence>
<dbReference type="PROSITE" id="PS00237">
    <property type="entry name" value="G_PROTEIN_RECEP_F1_1"/>
    <property type="match status" value="1"/>
</dbReference>
<evidence type="ECO:0000256" key="1">
    <source>
        <dbReference type="ARBA" id="ARBA00004370"/>
    </source>
</evidence>
<dbReference type="PANTHER" id="PTHR10489">
    <property type="entry name" value="CELL ADHESION MOLECULE"/>
    <property type="match status" value="1"/>
</dbReference>
<evidence type="ECO:0000256" key="6">
    <source>
        <dbReference type="ARBA" id="ARBA00023170"/>
    </source>
</evidence>
<dbReference type="GO" id="GO:0006955">
    <property type="term" value="P:immune response"/>
    <property type="evidence" value="ECO:0007669"/>
    <property type="project" value="TreeGrafter"/>
</dbReference>
<organism evidence="12 13">
    <name type="scientific">Clupea harengus</name>
    <name type="common">Atlantic herring</name>
    <dbReference type="NCBI Taxonomy" id="7950"/>
    <lineage>
        <taxon>Eukaryota</taxon>
        <taxon>Metazoa</taxon>
        <taxon>Chordata</taxon>
        <taxon>Craniata</taxon>
        <taxon>Vertebrata</taxon>
        <taxon>Euteleostomi</taxon>
        <taxon>Actinopterygii</taxon>
        <taxon>Neopterygii</taxon>
        <taxon>Teleostei</taxon>
        <taxon>Clupei</taxon>
        <taxon>Clupeiformes</taxon>
        <taxon>Clupeoidei</taxon>
        <taxon>Clupeidae</taxon>
        <taxon>Clupea</taxon>
    </lineage>
</organism>
<keyword evidence="4 8" id="KW-0297">G-protein coupled receptor</keyword>
<name>A0A6P8EMR4_CLUHA</name>
<dbReference type="InterPro" id="IPR000276">
    <property type="entry name" value="GPCR_Rhodpsn"/>
</dbReference>
<dbReference type="GO" id="GO:0019722">
    <property type="term" value="P:calcium-mediated signaling"/>
    <property type="evidence" value="ECO:0007669"/>
    <property type="project" value="TreeGrafter"/>
</dbReference>
<feature type="transmembrane region" description="Helical" evidence="10">
    <location>
        <begin position="58"/>
        <end position="81"/>
    </location>
</feature>
<comment type="similarity">
    <text evidence="8">Belongs to the G-protein coupled receptor 1 family.</text>
</comment>
<reference evidence="13" key="1">
    <citation type="submission" date="2025-08" db="UniProtKB">
        <authorList>
            <consortium name="RefSeq"/>
        </authorList>
    </citation>
    <scope>IDENTIFICATION</scope>
</reference>
<keyword evidence="5 10" id="KW-0472">Membrane</keyword>
<dbReference type="GO" id="GO:0019957">
    <property type="term" value="F:C-C chemokine binding"/>
    <property type="evidence" value="ECO:0007669"/>
    <property type="project" value="TreeGrafter"/>
</dbReference>
<feature type="transmembrane region" description="Helical" evidence="10">
    <location>
        <begin position="177"/>
        <end position="197"/>
    </location>
</feature>
<evidence type="ECO:0000256" key="8">
    <source>
        <dbReference type="RuleBase" id="RU000688"/>
    </source>
</evidence>
<accession>A0A6P8EMR4</accession>
<dbReference type="InterPro" id="IPR017452">
    <property type="entry name" value="GPCR_Rhodpsn_7TM"/>
</dbReference>
<feature type="domain" description="G-protein coupled receptors family 1 profile" evidence="11">
    <location>
        <begin position="70"/>
        <end position="333"/>
    </location>
</feature>